<dbReference type="PANTHER" id="PTHR46877:SF10">
    <property type="entry name" value="EPHRIN TYPE-A RECEPTOR 6"/>
    <property type="match status" value="1"/>
</dbReference>
<dbReference type="PANTHER" id="PTHR46877">
    <property type="entry name" value="EPH RECEPTOR A5"/>
    <property type="match status" value="1"/>
</dbReference>
<keyword evidence="8 15" id="KW-0067">ATP-binding</keyword>
<keyword evidence="5 17" id="KW-0812">Transmembrane</keyword>
<dbReference type="Gene3D" id="2.60.120.260">
    <property type="entry name" value="Galactose-binding domain-like"/>
    <property type="match status" value="1"/>
</dbReference>
<dbReference type="EC" id="2.7.10.1" evidence="2"/>
<dbReference type="InterPro" id="IPR020635">
    <property type="entry name" value="Tyr_kinase_cat_dom"/>
</dbReference>
<feature type="compositionally biased region" description="Low complexity" evidence="16">
    <location>
        <begin position="1"/>
        <end position="27"/>
    </location>
</feature>
<dbReference type="SUPFAM" id="SSF56112">
    <property type="entry name" value="Protein kinase-like (PK-like)"/>
    <property type="match status" value="1"/>
</dbReference>
<dbReference type="PROSITE" id="PS00790">
    <property type="entry name" value="RECEPTOR_TYR_KIN_V_1"/>
    <property type="match status" value="1"/>
</dbReference>
<evidence type="ECO:0000256" key="17">
    <source>
        <dbReference type="SAM" id="Phobius"/>
    </source>
</evidence>
<dbReference type="InterPro" id="IPR036116">
    <property type="entry name" value="FN3_sf"/>
</dbReference>
<keyword evidence="4" id="KW-0808">Transferase</keyword>
<dbReference type="Pfam" id="PF01404">
    <property type="entry name" value="Ephrin_lbd"/>
    <property type="match status" value="1"/>
</dbReference>
<evidence type="ECO:0000259" key="21">
    <source>
        <dbReference type="PROSITE" id="PS51550"/>
    </source>
</evidence>
<evidence type="ECO:0000259" key="20">
    <source>
        <dbReference type="PROSITE" id="PS50853"/>
    </source>
</evidence>
<evidence type="ECO:0000256" key="1">
    <source>
        <dbReference type="ARBA" id="ARBA00004479"/>
    </source>
</evidence>
<dbReference type="PROSITE" id="PS00109">
    <property type="entry name" value="PROTEIN_KINASE_TYR"/>
    <property type="match status" value="1"/>
</dbReference>
<dbReference type="InterPro" id="IPR001426">
    <property type="entry name" value="Tyr_kinase_rcpt_V_CS"/>
</dbReference>
<accession>A0ABM4H6C9</accession>
<keyword evidence="9 17" id="KW-1133">Transmembrane helix</keyword>
<dbReference type="CDD" id="cd05066">
    <property type="entry name" value="PTKc_EphR_A"/>
    <property type="match status" value="1"/>
</dbReference>
<dbReference type="Pfam" id="PF07714">
    <property type="entry name" value="PK_Tyr_Ser-Thr"/>
    <property type="match status" value="2"/>
</dbReference>
<dbReference type="Gene3D" id="2.10.50.10">
    <property type="entry name" value="Tumor Necrosis Factor Receptor, subunit A, domain 2"/>
    <property type="match status" value="1"/>
</dbReference>
<feature type="domain" description="Fibronectin type-III" evidence="20">
    <location>
        <begin position="420"/>
        <end position="530"/>
    </location>
</feature>
<dbReference type="InterPro" id="IPR001090">
    <property type="entry name" value="Ephrin_rcpt_lig-bd_dom"/>
</dbReference>
<feature type="domain" description="Fibronectin type-III" evidence="20">
    <location>
        <begin position="531"/>
        <end position="642"/>
    </location>
</feature>
<evidence type="ECO:0000256" key="3">
    <source>
        <dbReference type="ARBA" id="ARBA00022553"/>
    </source>
</evidence>
<dbReference type="CDD" id="cd00063">
    <property type="entry name" value="FN3"/>
    <property type="match status" value="2"/>
</dbReference>
<dbReference type="GeneID" id="110128871"/>
<protein>
    <recommendedName>
        <fullName evidence="2">receptor protein-tyrosine kinase</fullName>
        <ecNumber evidence="2">2.7.10.1</ecNumber>
    </recommendedName>
</protein>
<dbReference type="InterPro" id="IPR008266">
    <property type="entry name" value="Tyr_kinase_AS"/>
</dbReference>
<evidence type="ECO:0000256" key="9">
    <source>
        <dbReference type="ARBA" id="ARBA00022989"/>
    </source>
</evidence>
<keyword evidence="13" id="KW-0325">Glycoprotein</keyword>
<dbReference type="InterPro" id="IPR011641">
    <property type="entry name" value="Tyr-kin_ephrin_A/B_rcpt-like"/>
</dbReference>
<dbReference type="InterPro" id="IPR013783">
    <property type="entry name" value="Ig-like_fold"/>
</dbReference>
<dbReference type="Pfam" id="PF07699">
    <property type="entry name" value="Ephrin_rec_like"/>
    <property type="match status" value="1"/>
</dbReference>
<evidence type="ECO:0000256" key="15">
    <source>
        <dbReference type="PROSITE-ProRule" id="PRU10141"/>
    </source>
</evidence>
<evidence type="ECO:0000256" key="11">
    <source>
        <dbReference type="ARBA" id="ARBA00023137"/>
    </source>
</evidence>
<feature type="domain" description="Protein kinase" evidence="18">
    <location>
        <begin position="735"/>
        <end position="1048"/>
    </location>
</feature>
<reference evidence="22" key="1">
    <citation type="journal article" date="2022" name="J. Hered.">
        <title>A De Novo Chromosome-Level Genome Assembly of the White-Tailed Deer, Odocoileus Virginianus.</title>
        <authorList>
            <person name="London E.W."/>
            <person name="Roca A.L."/>
            <person name="Novakofski J.E."/>
            <person name="Mateus-Pinilla N.E."/>
        </authorList>
    </citation>
    <scope>NUCLEOTIDE SEQUENCE [LARGE SCALE GENOMIC DNA]</scope>
</reference>
<dbReference type="PROSITE" id="PS50853">
    <property type="entry name" value="FN3"/>
    <property type="match status" value="2"/>
</dbReference>
<evidence type="ECO:0000256" key="10">
    <source>
        <dbReference type="ARBA" id="ARBA00023136"/>
    </source>
</evidence>
<dbReference type="PROSITE" id="PS00791">
    <property type="entry name" value="RECEPTOR_TYR_KIN_V_2"/>
    <property type="match status" value="1"/>
</dbReference>
<feature type="binding site" evidence="15">
    <location>
        <position position="767"/>
    </location>
    <ligand>
        <name>ATP</name>
        <dbReference type="ChEBI" id="CHEBI:30616"/>
    </ligand>
</feature>
<dbReference type="InterPro" id="IPR003961">
    <property type="entry name" value="FN3_dom"/>
</dbReference>
<comment type="subcellular location">
    <subcellularLocation>
        <location evidence="1">Membrane</location>
        <topology evidence="1">Single-pass type I membrane protein</topology>
    </subcellularLocation>
</comment>
<dbReference type="PROSITE" id="PS50105">
    <property type="entry name" value="SAM_DOMAIN"/>
    <property type="match status" value="1"/>
</dbReference>
<evidence type="ECO:0000259" key="19">
    <source>
        <dbReference type="PROSITE" id="PS50105"/>
    </source>
</evidence>
<dbReference type="SUPFAM" id="SSF49785">
    <property type="entry name" value="Galactose-binding domain-like"/>
    <property type="match status" value="1"/>
</dbReference>
<feature type="domain" description="Eph LBD" evidence="21">
    <location>
        <begin position="123"/>
        <end position="301"/>
    </location>
</feature>
<dbReference type="PROSITE" id="PS00107">
    <property type="entry name" value="PROTEIN_KINASE_ATP"/>
    <property type="match status" value="1"/>
</dbReference>
<keyword evidence="11" id="KW-0829">Tyrosine-protein kinase</keyword>
<keyword evidence="10 17" id="KW-0472">Membrane</keyword>
<keyword evidence="22" id="KW-1185">Reference proteome</keyword>
<dbReference type="RefSeq" id="XP_070311127.1">
    <property type="nucleotide sequence ID" value="XM_070455026.1"/>
</dbReference>
<keyword evidence="7" id="KW-0418">Kinase</keyword>
<dbReference type="Gene3D" id="1.10.510.10">
    <property type="entry name" value="Transferase(Phosphotransferase) domain 1"/>
    <property type="match status" value="1"/>
</dbReference>
<feature type="compositionally biased region" description="Acidic residues" evidence="16">
    <location>
        <begin position="55"/>
        <end position="65"/>
    </location>
</feature>
<dbReference type="InterPro" id="IPR000719">
    <property type="entry name" value="Prot_kinase_dom"/>
</dbReference>
<gene>
    <name evidence="23" type="primary">EPHA6</name>
</gene>
<dbReference type="Pfam" id="PF14575">
    <property type="entry name" value="EphA2_TM"/>
    <property type="match status" value="1"/>
</dbReference>
<keyword evidence="3" id="KW-0597">Phosphoprotein</keyword>
<evidence type="ECO:0000256" key="16">
    <source>
        <dbReference type="SAM" id="MobiDB-lite"/>
    </source>
</evidence>
<name>A0ABM4H6C9_ODOVR</name>
<dbReference type="InterPro" id="IPR001245">
    <property type="entry name" value="Ser-Thr/Tyr_kinase_cat_dom"/>
</dbReference>
<dbReference type="SMART" id="SM00219">
    <property type="entry name" value="TyrKc"/>
    <property type="match status" value="1"/>
</dbReference>
<dbReference type="Gene3D" id="2.60.40.10">
    <property type="entry name" value="Immunoglobulins"/>
    <property type="match status" value="2"/>
</dbReference>
<dbReference type="Gene3D" id="2.60.40.1770">
    <property type="entry name" value="ephrin a2 ectodomain"/>
    <property type="match status" value="1"/>
</dbReference>
<dbReference type="PROSITE" id="PS50011">
    <property type="entry name" value="PROTEIN_KINASE_DOM"/>
    <property type="match status" value="1"/>
</dbReference>
<evidence type="ECO:0000256" key="5">
    <source>
        <dbReference type="ARBA" id="ARBA00022692"/>
    </source>
</evidence>
<dbReference type="InterPro" id="IPR034280">
    <property type="entry name" value="EphA6_rcpt_lig-bd"/>
</dbReference>
<organism evidence="22 23">
    <name type="scientific">Odocoileus virginianus</name>
    <name type="common">White-tailed deer</name>
    <dbReference type="NCBI Taxonomy" id="9874"/>
    <lineage>
        <taxon>Eukaryota</taxon>
        <taxon>Metazoa</taxon>
        <taxon>Chordata</taxon>
        <taxon>Craniata</taxon>
        <taxon>Vertebrata</taxon>
        <taxon>Euteleostomi</taxon>
        <taxon>Mammalia</taxon>
        <taxon>Eutheria</taxon>
        <taxon>Laurasiatheria</taxon>
        <taxon>Artiodactyla</taxon>
        <taxon>Ruminantia</taxon>
        <taxon>Pecora</taxon>
        <taxon>Cervidae</taxon>
        <taxon>Odocoileinae</taxon>
        <taxon>Odocoileus</taxon>
    </lineage>
</organism>
<dbReference type="PRINTS" id="PR00109">
    <property type="entry name" value="TYRKINASE"/>
</dbReference>
<dbReference type="InterPro" id="IPR008979">
    <property type="entry name" value="Galactose-bd-like_sf"/>
</dbReference>
<sequence length="1171" mass="130587">MQFRSPTAARSSLAPPAASSSGAAAPAPGQPGPSCPAPGASRGGRPGTPPVGRVEEEEEEEEDVDSDRPLNTWLSHFTLRGRRREPGRTMAGSEVREFLLQFGFFLPLLTAWPGDCSHVSNNQVVLLDTTTVLGELGWKTYPLNGWDAITEMDEHNRPIHTYQVCNVMEPNQNNWLRTNWISRDAAQKIYVEMKFTLRDCNSIPWVLGTCKETFNLYYVESDESHGIKFKPSQYTKIDTIAADESFTQMDLGDRILKLNTEIRELGPIERKGFYLAFQDIGACIALVSVRVFYKKCPFTVRNLAVFPDTIPRVDSSSLVEVRGSCVKSAEERDTPKLYCGADGDWLVPLGRCICSTGYEEIEGSCHACRPGFYKAFAGNAKCSKCPPHSLTYVEATSVCQCEKGYFRAEKDPPSMACTRPPSAPRNVVFNINETALILEWSPPSDTGGRRDLTYSVICKRCGLDSSPCEDCGGGLRFIPRHTGLTNSSVVVLDFVSHVNYTFEIEAMNGVSELSFSPKPFTAITVTTDQDAPSLIGMVRKDWASQNSIALSWQAPAFSNGAILDYEIKYYEKVYPRIAPAFWHYLRVEEHEQLTYSSTRSKAPSVIITGLKPATKYIFHIRVRTATGYSGYSQKFEFETGDETSDMAEQGQILVIATAAVGGFTLLVILTLFLLITGRCQWYIKAKMKSEEKRRKDLQNGHLRFPGIKTYIDPDTYEDPSLAIHEFAKEIDPSRIRIERVIGAGEFGEVCSGRLKTPGKREIPVAIKTLKGGHMDRQRRDFLREASIMGQFDHPNIIRLEGVVTKRSFPAIGVETFCPSFLRAGFLNSLQAPHPAPGGGSLPPRIPAGRPVMIVVEYMENGSLDSFLRKHDGHFTVIQLVGMLRGIASGMKYLSDMGYVHRDLAARNILVNSNLVCKVSDFGLSRVLEDDPEAAYTTTGGKIPIRWTAPEAIAYRKFSSASDAWSYGIVMWEVMSYGERPYWEMSNQDVILSIEEGYRLPAPMGCPASLHQLMLHCWQKERNHRPKFTDIVSFLDKLIRNPSALHTLVEDILVVNGLHSQCPPAELSDCSMTVEPGRMPDSPGEVPEYPLFVTVGDWLDSIKMGQYKNNFMAAGFTTFDLISRMSIELLKDQDRGNSNGVHIIFSILHADYFANTVRNLFICINPPGLRAY</sequence>
<dbReference type="PROSITE" id="PS51550">
    <property type="entry name" value="EPH_LBD"/>
    <property type="match status" value="1"/>
</dbReference>
<dbReference type="InterPro" id="IPR013761">
    <property type="entry name" value="SAM/pointed_sf"/>
</dbReference>
<proteinExistence type="predicted"/>
<dbReference type="InterPro" id="IPR050449">
    <property type="entry name" value="Ephrin_rcpt_TKs"/>
</dbReference>
<dbReference type="SUPFAM" id="SSF47769">
    <property type="entry name" value="SAM/Pointed domain"/>
    <property type="match status" value="1"/>
</dbReference>
<dbReference type="PRINTS" id="PR00014">
    <property type="entry name" value="FNTYPEIII"/>
</dbReference>
<keyword evidence="12 23" id="KW-0675">Receptor</keyword>
<dbReference type="Pfam" id="PF07647">
    <property type="entry name" value="SAM_2"/>
    <property type="match status" value="1"/>
</dbReference>
<dbReference type="InterPro" id="IPR001660">
    <property type="entry name" value="SAM"/>
</dbReference>
<dbReference type="CDD" id="cd10484">
    <property type="entry name" value="EphR_LBD_A6"/>
    <property type="match status" value="1"/>
</dbReference>
<dbReference type="SMART" id="SM00454">
    <property type="entry name" value="SAM"/>
    <property type="match status" value="1"/>
</dbReference>
<dbReference type="SUPFAM" id="SSF49265">
    <property type="entry name" value="Fibronectin type III"/>
    <property type="match status" value="1"/>
</dbReference>
<evidence type="ECO:0000313" key="22">
    <source>
        <dbReference type="Proteomes" id="UP001652640"/>
    </source>
</evidence>
<evidence type="ECO:0000256" key="8">
    <source>
        <dbReference type="ARBA" id="ARBA00022840"/>
    </source>
</evidence>
<evidence type="ECO:0000313" key="23">
    <source>
        <dbReference type="RefSeq" id="XP_070311127.1"/>
    </source>
</evidence>
<evidence type="ECO:0000259" key="18">
    <source>
        <dbReference type="PROSITE" id="PS50011"/>
    </source>
</evidence>
<comment type="catalytic activity">
    <reaction evidence="14">
        <text>L-tyrosyl-[protein] + ATP = O-phospho-L-tyrosyl-[protein] + ADP + H(+)</text>
        <dbReference type="Rhea" id="RHEA:10596"/>
        <dbReference type="Rhea" id="RHEA-COMP:10136"/>
        <dbReference type="Rhea" id="RHEA-COMP:20101"/>
        <dbReference type="ChEBI" id="CHEBI:15378"/>
        <dbReference type="ChEBI" id="CHEBI:30616"/>
        <dbReference type="ChEBI" id="CHEBI:46858"/>
        <dbReference type="ChEBI" id="CHEBI:61978"/>
        <dbReference type="ChEBI" id="CHEBI:456216"/>
        <dbReference type="EC" id="2.7.10.1"/>
    </reaction>
</comment>
<feature type="region of interest" description="Disordered" evidence="16">
    <location>
        <begin position="1"/>
        <end position="69"/>
    </location>
</feature>
<dbReference type="Gene3D" id="3.30.200.20">
    <property type="entry name" value="Phosphorylase Kinase, domain 1"/>
    <property type="match status" value="1"/>
</dbReference>
<dbReference type="Gene3D" id="1.10.150.50">
    <property type="entry name" value="Transcription Factor, Ets-1"/>
    <property type="match status" value="1"/>
</dbReference>
<dbReference type="InterPro" id="IPR011009">
    <property type="entry name" value="Kinase-like_dom_sf"/>
</dbReference>
<evidence type="ECO:0000256" key="14">
    <source>
        <dbReference type="ARBA" id="ARBA00051243"/>
    </source>
</evidence>
<evidence type="ECO:0000256" key="12">
    <source>
        <dbReference type="ARBA" id="ARBA00023170"/>
    </source>
</evidence>
<reference evidence="23" key="2">
    <citation type="submission" date="2025-08" db="UniProtKB">
        <authorList>
            <consortium name="RefSeq"/>
        </authorList>
    </citation>
    <scope>IDENTIFICATION</scope>
    <source>
        <tissue evidence="23">Tongue muscle</tissue>
    </source>
</reference>
<dbReference type="Proteomes" id="UP001652640">
    <property type="component" value="Chromosome 25"/>
</dbReference>
<evidence type="ECO:0000256" key="2">
    <source>
        <dbReference type="ARBA" id="ARBA00011902"/>
    </source>
</evidence>
<feature type="domain" description="SAM" evidence="19">
    <location>
        <begin position="1093"/>
        <end position="1141"/>
    </location>
</feature>
<keyword evidence="6 15" id="KW-0547">Nucleotide-binding</keyword>
<dbReference type="Pfam" id="PF00041">
    <property type="entry name" value="fn3"/>
    <property type="match status" value="2"/>
</dbReference>
<evidence type="ECO:0000256" key="6">
    <source>
        <dbReference type="ARBA" id="ARBA00022741"/>
    </source>
</evidence>
<evidence type="ECO:0000256" key="7">
    <source>
        <dbReference type="ARBA" id="ARBA00022777"/>
    </source>
</evidence>
<evidence type="ECO:0000256" key="4">
    <source>
        <dbReference type="ARBA" id="ARBA00022679"/>
    </source>
</evidence>
<feature type="transmembrane region" description="Helical" evidence="17">
    <location>
        <begin position="652"/>
        <end position="677"/>
    </location>
</feature>
<dbReference type="SMART" id="SM01411">
    <property type="entry name" value="Ephrin_rec_like"/>
    <property type="match status" value="1"/>
</dbReference>
<dbReference type="Pfam" id="PF25599">
    <property type="entry name" value="Ephrin_CRD"/>
    <property type="match status" value="1"/>
</dbReference>
<dbReference type="InterPro" id="IPR027936">
    <property type="entry name" value="Eph_TM"/>
</dbReference>
<dbReference type="SMART" id="SM00060">
    <property type="entry name" value="FN3"/>
    <property type="match status" value="2"/>
</dbReference>
<dbReference type="SMART" id="SM00615">
    <property type="entry name" value="EPH_lbd"/>
    <property type="match status" value="1"/>
</dbReference>
<evidence type="ECO:0000256" key="13">
    <source>
        <dbReference type="ARBA" id="ARBA00023180"/>
    </source>
</evidence>
<dbReference type="InterPro" id="IPR017441">
    <property type="entry name" value="Protein_kinase_ATP_BS"/>
</dbReference>